<feature type="compositionally biased region" description="Low complexity" evidence="2">
    <location>
        <begin position="570"/>
        <end position="588"/>
    </location>
</feature>
<evidence type="ECO:0000256" key="2">
    <source>
        <dbReference type="SAM" id="MobiDB-lite"/>
    </source>
</evidence>
<dbReference type="Proteomes" id="UP000261660">
    <property type="component" value="Unplaced"/>
</dbReference>
<evidence type="ECO:0000259" key="3">
    <source>
        <dbReference type="PROSITE" id="PS50006"/>
    </source>
</evidence>
<dbReference type="PANTHER" id="PTHR15715:SF18">
    <property type="entry name" value="CENTROSOMAL PROTEIN OF 170 KDA PROTEIN B"/>
    <property type="match status" value="1"/>
</dbReference>
<dbReference type="STRING" id="56723.ENSLBEP00000034707"/>
<proteinExistence type="inferred from homology"/>
<dbReference type="Pfam" id="PF00498">
    <property type="entry name" value="FHA"/>
    <property type="match status" value="1"/>
</dbReference>
<feature type="compositionally biased region" description="Basic and acidic residues" evidence="2">
    <location>
        <begin position="890"/>
        <end position="902"/>
    </location>
</feature>
<feature type="compositionally biased region" description="Basic and acidic residues" evidence="2">
    <location>
        <begin position="909"/>
        <end position="918"/>
    </location>
</feature>
<feature type="region of interest" description="Disordered" evidence="2">
    <location>
        <begin position="279"/>
        <end position="323"/>
    </location>
</feature>
<comment type="similarity">
    <text evidence="1">Belongs to the CEP170 family.</text>
</comment>
<feature type="region of interest" description="Disordered" evidence="2">
    <location>
        <begin position="723"/>
        <end position="762"/>
    </location>
</feature>
<sequence>MNFHHALKATLTSLFHPFGQICHTFYNAVCSQDAKRILTRGPNMSVTSWFLVSSSGTRHRLPREMIFVGRDDCELMLQSRSVDKQHAVINYDTNRDEHMVKDLGSLNGTFVNDLRIPDQTYITLKLSDVIRFGYDAHVYILERSQHKVPEEALKHEKYTSQLQLGVKALEAKAKEKQQSSEKTQGSNIKQQDRAERKSQSLTGVTDSPISKPTPLYGQPSWWGEDEDPANKGQNRGEKSPEHGSPEHAKDVSQYEVNGSLSDSQAKSIFSYRREPSYFEIPTKELQQRPAKKSETQVHEVPTKDTPDPTQCVSSTPTPPVVQSHASFTIEFDECTPGKMKIKDHVTKFSFRQPPNPPSPEVTTPTEVMSAESKVADWLVQSNASMTRRRSQADDMYSSNSDPLFHSTKANREDGTHSDSAINGNDFLQSELETGSQVSPQPLRASLSHHYATSDSKGHSSSSPPESQSLSSLGKAEPQQAFVIEFFDDNPRKKRSQSFNNNPPSPEPSALRVPQEKPRKSTSPTEERRVQARAPITPPTQRYTVPLKGPASTGPQRAGSLRREKTEDRISTGFTSRSSSSVPVRPFSSAGRRSKIAQDFTAELFKQTKPSSSATWDKNTFSSPAAAKKETNKTETAVLSHSSPPLSYQPQTSSPIRQPVPLKPPVMPPASQSLEVKSPQISPRNEDDDCLSDAGTYTIEADVQDREIEEARKKISQVFGVFESPERTNQSEAETSSAFRPVTAQSRTQHRQSSCGEGQSAGGVLQGAPKWMSCWASLADSYTDSGPSSGLFDIPSQMELSGGARSTIVHKATFTRHHNNSADSERARRVLPLAPQVEKSDMPTPSIHVHYDPHSTFDVGEESMMASRSPDELHRLSVQDDVEPDSLSDASRSDDGSIIDQRRRPLSYAEKTKTEDKPRLPTKSTSFYIGSQEVVSKPELEGPKSNAPRTEKKTTKPFSTATMTKTRNTQDSVKVKPGMSVSVQDQERQSPESKERTVSPLIRQESFTKERPSNVRLPNISSQPVQRDTDLESFQGACNQDTHSFLKETEDVLAVLEAKLLQSAQSEKTPSPIADSLSGDSDVDTSSTISQQSNKARPTPLSKKPSISGFHRETSSASLASQGSSQQSTPLNKRRTQGVDNNSKAEPVRRPVGLRRSVGKRGSTDLSDDPHSLPHSDQESYNHQTHKKYTVPLQKEDGKTTRVSQALTRANSLSAPRPTRASMLRRARLGEVSDNEGTETDRLYQEALNAQTKQPQENKKLSRLDMLAMPRKRTSSFNTPSDTEASSRTSAPGPKPVERSQKAALKETPITRARSNSAKYTSSTASSRRRQKGSDYASTSDEEYDSNQSTPKHKRSQPSSASNSARNQQRPRPQPVVALRPKPRGRDSEDENQEGETYHNWSNHSAEIARLSQDLAKDLAILAREIHDVAGDGDQPNPGVESTTPISKVTTHEQLVHHIPEAGLNSQRVPPGSTSTKEPDQSSSDCVQNSRERDQSRDEVSVDNLMLNPVSQVILAIKENTEQLADKIKVLFQDRMDIWQDIEAKVNSETEVHVVKTSNKEITSILKELRRVQRQLEVINTVMEPSEQPEVSKTSASAFSSSSGAPPSRALSSRDWRTVHSATKRGGGPRPGESVRRAVVTPDDLRQGYLV</sequence>
<feature type="compositionally biased region" description="Polar residues" evidence="2">
    <location>
        <begin position="669"/>
        <end position="682"/>
    </location>
</feature>
<feature type="compositionally biased region" description="Basic and acidic residues" evidence="2">
    <location>
        <begin position="1489"/>
        <end position="1499"/>
    </location>
</feature>
<evidence type="ECO:0000313" key="5">
    <source>
        <dbReference type="Proteomes" id="UP000261660"/>
    </source>
</evidence>
<feature type="compositionally biased region" description="Polar residues" evidence="2">
    <location>
        <begin position="1312"/>
        <end position="1325"/>
    </location>
</feature>
<feature type="compositionally biased region" description="Low complexity" evidence="2">
    <location>
        <begin position="1591"/>
        <end position="1610"/>
    </location>
</feature>
<evidence type="ECO:0000313" key="4">
    <source>
        <dbReference type="Ensembl" id="ENSLBEP00000034707.1"/>
    </source>
</evidence>
<keyword evidence="5" id="KW-1185">Reference proteome</keyword>
<dbReference type="InterPro" id="IPR000253">
    <property type="entry name" value="FHA_dom"/>
</dbReference>
<feature type="compositionally biased region" description="Basic and acidic residues" evidence="2">
    <location>
        <begin position="1295"/>
        <end position="1304"/>
    </location>
</feature>
<dbReference type="GeneTree" id="ENSGT00940000157058"/>
<feature type="region of interest" description="Disordered" evidence="2">
    <location>
        <begin position="348"/>
        <end position="689"/>
    </location>
</feature>
<feature type="compositionally biased region" description="Polar residues" evidence="2">
    <location>
        <begin position="726"/>
        <end position="756"/>
    </location>
</feature>
<feature type="compositionally biased region" description="Polar residues" evidence="2">
    <location>
        <begin position="955"/>
        <end position="971"/>
    </location>
</feature>
<accession>A0A3Q3GLQ8</accession>
<feature type="compositionally biased region" description="Polar residues" evidence="2">
    <location>
        <begin position="417"/>
        <end position="439"/>
    </location>
</feature>
<feature type="compositionally biased region" description="Low complexity" evidence="2">
    <location>
        <begin position="458"/>
        <end position="471"/>
    </location>
</feature>
<feature type="compositionally biased region" description="Polar residues" evidence="2">
    <location>
        <begin position="607"/>
        <end position="622"/>
    </location>
</feature>
<feature type="region of interest" description="Disordered" evidence="2">
    <location>
        <begin position="173"/>
        <end position="260"/>
    </location>
</feature>
<feature type="compositionally biased region" description="Polar residues" evidence="2">
    <location>
        <begin position="1200"/>
        <end position="1213"/>
    </location>
</feature>
<feature type="compositionally biased region" description="Polar residues" evidence="2">
    <location>
        <begin position="1463"/>
        <end position="1488"/>
    </location>
</feature>
<dbReference type="Gene3D" id="2.60.200.20">
    <property type="match status" value="1"/>
</dbReference>
<reference evidence="4" key="1">
    <citation type="submission" date="2025-08" db="UniProtKB">
        <authorList>
            <consortium name="Ensembl"/>
        </authorList>
    </citation>
    <scope>IDENTIFICATION</scope>
</reference>
<feature type="compositionally biased region" description="Polar residues" evidence="2">
    <location>
        <begin position="1274"/>
        <end position="1289"/>
    </location>
</feature>
<feature type="region of interest" description="Disordered" evidence="2">
    <location>
        <begin position="1061"/>
        <end position="1400"/>
    </location>
</feature>
<dbReference type="InParanoid" id="A0A3Q3GLQ8"/>
<dbReference type="Ensembl" id="ENSLBET00000036195.1">
    <property type="protein sequence ID" value="ENSLBEP00000034707.1"/>
    <property type="gene ID" value="ENSLBEG00000026085.1"/>
</dbReference>
<feature type="compositionally biased region" description="Basic and acidic residues" evidence="2">
    <location>
        <begin position="560"/>
        <end position="569"/>
    </location>
</feature>
<dbReference type="Pfam" id="PF15308">
    <property type="entry name" value="CEP170_C"/>
    <property type="match status" value="1"/>
</dbReference>
<feature type="compositionally biased region" description="Polar residues" evidence="2">
    <location>
        <begin position="199"/>
        <end position="210"/>
    </location>
</feature>
<feature type="compositionally biased region" description="Basic and acidic residues" evidence="2">
    <location>
        <begin position="234"/>
        <end position="252"/>
    </location>
</feature>
<feature type="region of interest" description="Disordered" evidence="2">
    <location>
        <begin position="877"/>
        <end position="1035"/>
    </location>
</feature>
<reference evidence="4" key="2">
    <citation type="submission" date="2025-09" db="UniProtKB">
        <authorList>
            <consortium name="Ensembl"/>
        </authorList>
    </citation>
    <scope>IDENTIFICATION</scope>
</reference>
<feature type="compositionally biased region" description="Low complexity" evidence="2">
    <location>
        <begin position="1114"/>
        <end position="1127"/>
    </location>
</feature>
<dbReference type="InterPro" id="IPR029300">
    <property type="entry name" value="CEP170_C"/>
</dbReference>
<feature type="compositionally biased region" description="Basic and acidic residues" evidence="2">
    <location>
        <begin position="513"/>
        <end position="529"/>
    </location>
</feature>
<evidence type="ECO:0000256" key="1">
    <source>
        <dbReference type="ARBA" id="ARBA00010436"/>
    </source>
</evidence>
<organism evidence="4 5">
    <name type="scientific">Labrus bergylta</name>
    <name type="common">ballan wrasse</name>
    <dbReference type="NCBI Taxonomy" id="56723"/>
    <lineage>
        <taxon>Eukaryota</taxon>
        <taxon>Metazoa</taxon>
        <taxon>Chordata</taxon>
        <taxon>Craniata</taxon>
        <taxon>Vertebrata</taxon>
        <taxon>Euteleostomi</taxon>
        <taxon>Actinopterygii</taxon>
        <taxon>Neopterygii</taxon>
        <taxon>Teleostei</taxon>
        <taxon>Neoteleostei</taxon>
        <taxon>Acanthomorphata</taxon>
        <taxon>Eupercaria</taxon>
        <taxon>Labriformes</taxon>
        <taxon>Labridae</taxon>
        <taxon>Labrus</taxon>
    </lineage>
</organism>
<dbReference type="SUPFAM" id="SSF49879">
    <property type="entry name" value="SMAD/FHA domain"/>
    <property type="match status" value="1"/>
</dbReference>
<feature type="compositionally biased region" description="Basic and acidic residues" evidence="2">
    <location>
        <begin position="984"/>
        <end position="996"/>
    </location>
</feature>
<protein>
    <submittedName>
        <fullName evidence="4">Centrosomal protein 170Ba</fullName>
    </submittedName>
</protein>
<dbReference type="SMART" id="SM00240">
    <property type="entry name" value="FHA"/>
    <property type="match status" value="1"/>
</dbReference>
<feature type="region of interest" description="Disordered" evidence="2">
    <location>
        <begin position="1458"/>
        <end position="1500"/>
    </location>
</feature>
<feature type="compositionally biased region" description="Polar residues" evidence="2">
    <location>
        <begin position="633"/>
        <end position="655"/>
    </location>
</feature>
<feature type="compositionally biased region" description="Polar residues" evidence="2">
    <location>
        <begin position="1083"/>
        <end position="1095"/>
    </location>
</feature>
<feature type="compositionally biased region" description="Basic and acidic residues" evidence="2">
    <location>
        <begin position="279"/>
        <end position="306"/>
    </location>
</feature>
<feature type="compositionally biased region" description="Polar residues" evidence="2">
    <location>
        <begin position="180"/>
        <end position="189"/>
    </location>
</feature>
<dbReference type="PROSITE" id="PS50006">
    <property type="entry name" value="FHA_DOMAIN"/>
    <property type="match status" value="1"/>
</dbReference>
<dbReference type="InterPro" id="IPR008984">
    <property type="entry name" value="SMAD_FHA_dom_sf"/>
</dbReference>
<dbReference type="CDD" id="cd22725">
    <property type="entry name" value="FHA_Cep170B"/>
    <property type="match status" value="1"/>
</dbReference>
<feature type="region of interest" description="Disordered" evidence="2">
    <location>
        <begin position="1582"/>
        <end position="1650"/>
    </location>
</feature>
<feature type="compositionally biased region" description="Basic and acidic residues" evidence="2">
    <location>
        <begin position="1167"/>
        <end position="1179"/>
    </location>
</feature>
<dbReference type="InterPro" id="IPR051176">
    <property type="entry name" value="Cent_Immune-Sig_Mod"/>
</dbReference>
<gene>
    <name evidence="4" type="primary">CEP170B</name>
</gene>
<feature type="compositionally biased region" description="Polar residues" evidence="2">
    <location>
        <begin position="1356"/>
        <end position="1370"/>
    </location>
</feature>
<feature type="domain" description="FHA" evidence="3">
    <location>
        <begin position="66"/>
        <end position="116"/>
    </location>
</feature>
<dbReference type="PANTHER" id="PTHR15715">
    <property type="entry name" value="CENTROSOMAL PROTEIN OF 170 KDA"/>
    <property type="match status" value="1"/>
</dbReference>
<name>A0A3Q3GLQ8_9LABR</name>